<proteinExistence type="inferred from homology"/>
<reference evidence="12" key="2">
    <citation type="submission" date="2025-08" db="UniProtKB">
        <authorList>
            <consortium name="RefSeq"/>
        </authorList>
    </citation>
    <scope>IDENTIFICATION</scope>
    <source>
        <tissue evidence="12">Etiolated seedlings</tissue>
    </source>
</reference>
<dbReference type="SMART" id="SM00028">
    <property type="entry name" value="TPR"/>
    <property type="match status" value="3"/>
</dbReference>
<feature type="domain" description="PPIase FKBP-type" evidence="10">
    <location>
        <begin position="289"/>
        <end position="381"/>
    </location>
</feature>
<dbReference type="FunFam" id="3.10.50.40:FF:000022">
    <property type="entry name" value="Peptidylprolyl isomerase"/>
    <property type="match status" value="1"/>
</dbReference>
<keyword evidence="8" id="KW-0697">Rotamase</keyword>
<dbReference type="OrthoDB" id="1902587at2759"/>
<dbReference type="InterPro" id="IPR001179">
    <property type="entry name" value="PPIase_FKBP_dom"/>
</dbReference>
<evidence type="ECO:0000256" key="5">
    <source>
        <dbReference type="ARBA" id="ARBA00022803"/>
    </source>
</evidence>
<accession>A0A1S2YGC0</accession>
<evidence type="ECO:0000256" key="8">
    <source>
        <dbReference type="PROSITE-ProRule" id="PRU00277"/>
    </source>
</evidence>
<dbReference type="RefSeq" id="XP_004504386.1">
    <property type="nucleotide sequence ID" value="XM_004504329.3"/>
</dbReference>
<protein>
    <recommendedName>
        <fullName evidence="3 8">peptidylprolyl isomerase</fullName>
        <ecNumber evidence="3 8">5.2.1.8</ecNumber>
    </recommendedName>
</protein>
<gene>
    <name evidence="12" type="primary">LOC101500128</name>
</gene>
<dbReference type="InterPro" id="IPR019734">
    <property type="entry name" value="TPR_rpt"/>
</dbReference>
<dbReference type="STRING" id="3827.A0A1S2YGC0"/>
<keyword evidence="7 8" id="KW-0413">Isomerase</keyword>
<evidence type="ECO:0000256" key="9">
    <source>
        <dbReference type="PROSITE-ProRule" id="PRU00339"/>
    </source>
</evidence>
<dbReference type="InterPro" id="IPR046357">
    <property type="entry name" value="PPIase_dom_sf"/>
</dbReference>
<organism evidence="11 12">
    <name type="scientific">Cicer arietinum</name>
    <name type="common">Chickpea</name>
    <name type="synonym">Garbanzo</name>
    <dbReference type="NCBI Taxonomy" id="3827"/>
    <lineage>
        <taxon>Eukaryota</taxon>
        <taxon>Viridiplantae</taxon>
        <taxon>Streptophyta</taxon>
        <taxon>Embryophyta</taxon>
        <taxon>Tracheophyta</taxon>
        <taxon>Spermatophyta</taxon>
        <taxon>Magnoliopsida</taxon>
        <taxon>eudicotyledons</taxon>
        <taxon>Gunneridae</taxon>
        <taxon>Pentapetalae</taxon>
        <taxon>rosids</taxon>
        <taxon>fabids</taxon>
        <taxon>Fabales</taxon>
        <taxon>Fabaceae</taxon>
        <taxon>Papilionoideae</taxon>
        <taxon>50 kb inversion clade</taxon>
        <taxon>NPAAA clade</taxon>
        <taxon>Hologalegina</taxon>
        <taxon>IRL clade</taxon>
        <taxon>Cicereae</taxon>
        <taxon>Cicer</taxon>
    </lineage>
</organism>
<keyword evidence="5 9" id="KW-0802">TPR repeat</keyword>
<feature type="domain" description="PPIase FKBP-type" evidence="10">
    <location>
        <begin position="56"/>
        <end position="144"/>
    </location>
</feature>
<dbReference type="EC" id="5.2.1.8" evidence="3 8"/>
<evidence type="ECO:0000313" key="11">
    <source>
        <dbReference type="Proteomes" id="UP000087171"/>
    </source>
</evidence>
<dbReference type="eggNOG" id="KOG0543">
    <property type="taxonomic scope" value="Eukaryota"/>
</dbReference>
<dbReference type="PaxDb" id="3827-XP_004504385.1"/>
<dbReference type="PROSITE" id="PS50005">
    <property type="entry name" value="TPR"/>
    <property type="match status" value="1"/>
</dbReference>
<dbReference type="FunFam" id="1.25.40.10:FF:000008">
    <property type="entry name" value="Peptidylprolyl isomerase"/>
    <property type="match status" value="1"/>
</dbReference>
<dbReference type="AlphaFoldDB" id="A0A1S2YGC0"/>
<keyword evidence="11" id="KW-1185">Reference proteome</keyword>
<evidence type="ECO:0000259" key="10">
    <source>
        <dbReference type="PROSITE" id="PS50059"/>
    </source>
</evidence>
<dbReference type="Proteomes" id="UP000087171">
    <property type="component" value="Chromosome Ca6"/>
</dbReference>
<evidence type="ECO:0000256" key="1">
    <source>
        <dbReference type="ARBA" id="ARBA00000971"/>
    </source>
</evidence>
<feature type="domain" description="PPIase FKBP-type" evidence="10">
    <location>
        <begin position="172"/>
        <end position="261"/>
    </location>
</feature>
<comment type="catalytic activity">
    <reaction evidence="1 8">
        <text>[protein]-peptidylproline (omega=180) = [protein]-peptidylproline (omega=0)</text>
        <dbReference type="Rhea" id="RHEA:16237"/>
        <dbReference type="Rhea" id="RHEA-COMP:10747"/>
        <dbReference type="Rhea" id="RHEA-COMP:10748"/>
        <dbReference type="ChEBI" id="CHEBI:83833"/>
        <dbReference type="ChEBI" id="CHEBI:83834"/>
        <dbReference type="EC" id="5.2.1.8"/>
    </reaction>
</comment>
<evidence type="ECO:0000256" key="7">
    <source>
        <dbReference type="ARBA" id="ARBA00023235"/>
    </source>
</evidence>
<reference evidence="11" key="1">
    <citation type="journal article" date="2013" name="Nat. Biotechnol.">
        <title>Draft genome sequence of chickpea (Cicer arietinum) provides a resource for trait improvement.</title>
        <authorList>
            <person name="Varshney R.K."/>
            <person name="Song C."/>
            <person name="Saxena R.K."/>
            <person name="Azam S."/>
            <person name="Yu S."/>
            <person name="Sharpe A.G."/>
            <person name="Cannon S."/>
            <person name="Baek J."/>
            <person name="Rosen B.D."/>
            <person name="Tar'an B."/>
            <person name="Millan T."/>
            <person name="Zhang X."/>
            <person name="Ramsay L.D."/>
            <person name="Iwata A."/>
            <person name="Wang Y."/>
            <person name="Nelson W."/>
            <person name="Farmer A.D."/>
            <person name="Gaur P.M."/>
            <person name="Soderlund C."/>
            <person name="Penmetsa R.V."/>
            <person name="Xu C."/>
            <person name="Bharti A.K."/>
            <person name="He W."/>
            <person name="Winter P."/>
            <person name="Zhao S."/>
            <person name="Hane J.K."/>
            <person name="Carrasquilla-Garcia N."/>
            <person name="Condie J.A."/>
            <person name="Upadhyaya H.D."/>
            <person name="Luo M.C."/>
            <person name="Thudi M."/>
            <person name="Gowda C.L."/>
            <person name="Singh N.P."/>
            <person name="Lichtenzveig J."/>
            <person name="Gali K.K."/>
            <person name="Rubio J."/>
            <person name="Nadarajan N."/>
            <person name="Dolezel J."/>
            <person name="Bansal K.C."/>
            <person name="Xu X."/>
            <person name="Edwards D."/>
            <person name="Zhang G."/>
            <person name="Kahl G."/>
            <person name="Gil J."/>
            <person name="Singh K.B."/>
            <person name="Datta S.K."/>
            <person name="Jackson S.A."/>
            <person name="Wang J."/>
            <person name="Cook D.R."/>
        </authorList>
    </citation>
    <scope>NUCLEOTIDE SEQUENCE [LARGE SCALE GENOMIC DNA]</scope>
    <source>
        <strain evidence="11">cv. CDC Frontier</strain>
    </source>
</reference>
<comment type="similarity">
    <text evidence="2">Belongs to the FKBP-type PPIase family.</text>
</comment>
<sequence length="570" mass="63878">MEEDFEFPTSGDVEMPEEDEIVSPIHKVGEEKEIGNNGLKKKLVKEGEGWETPNTGDQVEVHYTGTLLDGTKFDSSRDRDTTFKFKLGEGQVIKGWDEGIKTMKKGENAIFTIPPELAYGESGSPPTIPPNATLQFDVELLSWTSVKDISKDGGILKNIITEGEKWDNPKDLDEVFVKYEARLEDGAIISKSDGVEFTVEEGYFCPALAKAVKTMKKGEKVLLNVKPEYAFGENGKPSSGDDGVVPPNASLQIDLELVSWKTVSDITKDRKVLKKTLKEGEGYERPNDGAVVQVKLIGKLQDGTVFLKKGHDDDQPFEFKIDEEQVIDGLDRAVKNMKKGETALVIIQPEYAFGPSGSPQELATVPHNSTLYYEVELISFVKEKESWDLNTQEKIEAAGKKKEEGNALFKASKHERASNRYEKAIKYIEYDSSFSDKEKQQAKALKITCNLNNAACKLKLKDYKQAEKLCTKVLELDSRNVKALYRRAQAHIHLVDLDLAEMDIKKALEIDPDNRDVKIEYKILKDKVREYNKKDAQFYGNIFAKLNKVEQARTAAAKQESAPMAVDSKA</sequence>
<dbReference type="PROSITE" id="PS50059">
    <property type="entry name" value="FKBP_PPIASE"/>
    <property type="match status" value="3"/>
</dbReference>
<evidence type="ECO:0000256" key="6">
    <source>
        <dbReference type="ARBA" id="ARBA00022860"/>
    </source>
</evidence>
<dbReference type="KEGG" id="cam:101500128"/>
<dbReference type="Pfam" id="PF00254">
    <property type="entry name" value="FKBP_C"/>
    <property type="match status" value="3"/>
</dbReference>
<evidence type="ECO:0000313" key="12">
    <source>
        <dbReference type="RefSeq" id="XP_004504386.1"/>
    </source>
</evidence>
<dbReference type="InterPro" id="IPR011990">
    <property type="entry name" value="TPR-like_helical_dom_sf"/>
</dbReference>
<evidence type="ECO:0000256" key="4">
    <source>
        <dbReference type="ARBA" id="ARBA00022737"/>
    </source>
</evidence>
<evidence type="ECO:0000256" key="3">
    <source>
        <dbReference type="ARBA" id="ARBA00013194"/>
    </source>
</evidence>
<feature type="repeat" description="TPR" evidence="9">
    <location>
        <begin position="481"/>
        <end position="514"/>
    </location>
</feature>
<dbReference type="GeneID" id="101500128"/>
<dbReference type="SUPFAM" id="SSF48452">
    <property type="entry name" value="TPR-like"/>
    <property type="match status" value="1"/>
</dbReference>
<dbReference type="FunFam" id="3.10.50.40:FF:000017">
    <property type="entry name" value="Peptidylprolyl isomerase"/>
    <property type="match status" value="1"/>
</dbReference>
<dbReference type="Gene3D" id="1.25.40.10">
    <property type="entry name" value="Tetratricopeptide repeat domain"/>
    <property type="match status" value="1"/>
</dbReference>
<evidence type="ECO:0000256" key="2">
    <source>
        <dbReference type="ARBA" id="ARBA00006577"/>
    </source>
</evidence>
<dbReference type="Pfam" id="PF13181">
    <property type="entry name" value="TPR_8"/>
    <property type="match status" value="1"/>
</dbReference>
<dbReference type="FunFam" id="3.10.50.40:FF:000012">
    <property type="entry name" value="Peptidylprolyl isomerase"/>
    <property type="match status" value="1"/>
</dbReference>
<dbReference type="Gene3D" id="3.10.50.40">
    <property type="match status" value="3"/>
</dbReference>
<dbReference type="GO" id="GO:0003755">
    <property type="term" value="F:peptidyl-prolyl cis-trans isomerase activity"/>
    <property type="evidence" value="ECO:0007669"/>
    <property type="project" value="UniProtKB-KW"/>
</dbReference>
<dbReference type="SUPFAM" id="SSF54534">
    <property type="entry name" value="FKBP-like"/>
    <property type="match status" value="3"/>
</dbReference>
<dbReference type="PANTHER" id="PTHR46512">
    <property type="entry name" value="PEPTIDYLPROLYL ISOMERASE"/>
    <property type="match status" value="1"/>
</dbReference>
<dbReference type="PANTHER" id="PTHR46512:SF11">
    <property type="entry name" value="PEPTIDYLPROLYL ISOMERASE"/>
    <property type="match status" value="1"/>
</dbReference>
<dbReference type="GO" id="GO:0070370">
    <property type="term" value="P:cellular heat acclimation"/>
    <property type="evidence" value="ECO:0007669"/>
    <property type="project" value="UniProtKB-ARBA"/>
</dbReference>
<keyword evidence="4" id="KW-0677">Repeat</keyword>
<dbReference type="InterPro" id="IPR050754">
    <property type="entry name" value="FKBP4/5/8-like"/>
</dbReference>
<name>A0A1S2YGC0_CICAR</name>
<dbReference type="GO" id="GO:0005516">
    <property type="term" value="F:calmodulin binding"/>
    <property type="evidence" value="ECO:0007669"/>
    <property type="project" value="UniProtKB-KW"/>
</dbReference>
<keyword evidence="6" id="KW-0112">Calmodulin-binding</keyword>